<evidence type="ECO:0000313" key="3">
    <source>
        <dbReference type="Proteomes" id="UP001244207"/>
    </source>
</evidence>
<comment type="caution">
    <text evidence="2">The sequence shown here is derived from an EMBL/GenBank/DDBJ whole genome shotgun (WGS) entry which is preliminary data.</text>
</comment>
<protein>
    <recommendedName>
        <fullName evidence="4">NACHT-NTPase and P-loop NTPases N-terminal domain-containing protein</fullName>
    </recommendedName>
</protein>
<dbReference type="GeneID" id="85391758"/>
<accession>A0AAD8UTD8</accession>
<keyword evidence="3" id="KW-1185">Reference proteome</keyword>
<dbReference type="Proteomes" id="UP001244207">
    <property type="component" value="Unassembled WGS sequence"/>
</dbReference>
<feature type="coiled-coil region" evidence="1">
    <location>
        <begin position="76"/>
        <end position="103"/>
    </location>
</feature>
<dbReference type="RefSeq" id="XP_060366844.1">
    <property type="nucleotide sequence ID" value="XM_060507859.1"/>
</dbReference>
<gene>
    <name evidence="2" type="ORF">BDZ83DRAFT_614729</name>
</gene>
<evidence type="ECO:0000256" key="1">
    <source>
        <dbReference type="SAM" id="Coils"/>
    </source>
</evidence>
<dbReference type="AlphaFoldDB" id="A0AAD8UTD8"/>
<proteinExistence type="predicted"/>
<reference evidence="2" key="1">
    <citation type="submission" date="2021-12" db="EMBL/GenBank/DDBJ databases">
        <title>Comparative genomics, transcriptomics and evolutionary studies reveal genomic signatures of adaptation to plant cell wall in hemibiotrophic fungi.</title>
        <authorList>
            <consortium name="DOE Joint Genome Institute"/>
            <person name="Baroncelli R."/>
            <person name="Diaz J.F."/>
            <person name="Benocci T."/>
            <person name="Peng M."/>
            <person name="Battaglia E."/>
            <person name="Haridas S."/>
            <person name="Andreopoulos W."/>
            <person name="Labutti K."/>
            <person name="Pangilinan J."/>
            <person name="Floch G.L."/>
            <person name="Makela M.R."/>
            <person name="Henrissat B."/>
            <person name="Grigoriev I.V."/>
            <person name="Crouch J.A."/>
            <person name="De Vries R.P."/>
            <person name="Sukno S.A."/>
            <person name="Thon M.R."/>
        </authorList>
    </citation>
    <scope>NUCLEOTIDE SEQUENCE</scope>
    <source>
        <strain evidence="2">CBS 112980</strain>
    </source>
</reference>
<evidence type="ECO:0008006" key="4">
    <source>
        <dbReference type="Google" id="ProtNLM"/>
    </source>
</evidence>
<keyword evidence="1" id="KW-0175">Coiled coil</keyword>
<evidence type="ECO:0000313" key="2">
    <source>
        <dbReference type="EMBL" id="KAK1726789.1"/>
    </source>
</evidence>
<organism evidence="2 3">
    <name type="scientific">Glomerella acutata</name>
    <name type="common">Colletotrichum acutatum</name>
    <dbReference type="NCBI Taxonomy" id="27357"/>
    <lineage>
        <taxon>Eukaryota</taxon>
        <taxon>Fungi</taxon>
        <taxon>Dikarya</taxon>
        <taxon>Ascomycota</taxon>
        <taxon>Pezizomycotina</taxon>
        <taxon>Sordariomycetes</taxon>
        <taxon>Hypocreomycetidae</taxon>
        <taxon>Glomerellales</taxon>
        <taxon>Glomerellaceae</taxon>
        <taxon>Colletotrichum</taxon>
        <taxon>Colletotrichum acutatum species complex</taxon>
    </lineage>
</organism>
<dbReference type="EMBL" id="JAHMHS010000029">
    <property type="protein sequence ID" value="KAK1726789.1"/>
    <property type="molecule type" value="Genomic_DNA"/>
</dbReference>
<name>A0AAD8UTD8_GLOAC</name>
<sequence>MAEALGLAASVIAVVDVTAKVGSATFKLMKLWNEVKEVPTMLLQKAERIRDLEDFLLDAEGHIRDSPLPQAFWNTNHRLQQHIEKVRRALDEVQQLVDDLQAKSTARKDGFRSKLLSTKVVFRKEELKTLDGKLDAALALFSIAQMQWIMAMSAFRTSMSIQPRSERTATSNTPTVEKKTKTVLASTTPALFYISTPASILPTFRFGFGDNESFQFSIQAPSWLAGSVYSLMAQKSYQGWQLNLRAYEVVKYFSDELYDCIENDNPSGTLRVLSKYNMTPFAKDQFGRSLLQVRVFALTVISRFGD</sequence>